<dbReference type="Pfam" id="PF12831">
    <property type="entry name" value="FAD_oxidored"/>
    <property type="match status" value="1"/>
</dbReference>
<evidence type="ECO:0000256" key="4">
    <source>
        <dbReference type="ARBA" id="ARBA00023004"/>
    </source>
</evidence>
<dbReference type="Gene3D" id="2.60.120.260">
    <property type="entry name" value="Galactose-binding domain-like"/>
    <property type="match status" value="1"/>
</dbReference>
<name>A0ABW2SPC5_9ACTO</name>
<dbReference type="SUPFAM" id="SSF51905">
    <property type="entry name" value="FAD/NAD(P)-binding domain"/>
    <property type="match status" value="1"/>
</dbReference>
<evidence type="ECO:0000256" key="5">
    <source>
        <dbReference type="ARBA" id="ARBA00023014"/>
    </source>
</evidence>
<dbReference type="EMBL" id="JBHTEF010000001">
    <property type="protein sequence ID" value="MFC7581999.1"/>
    <property type="molecule type" value="Genomic_DNA"/>
</dbReference>
<keyword evidence="1" id="KW-0004">4Fe-4S</keyword>
<accession>A0ABW2SPC5</accession>
<dbReference type="Proteomes" id="UP001596527">
    <property type="component" value="Unassembled WGS sequence"/>
</dbReference>
<dbReference type="PANTHER" id="PTHR43498">
    <property type="entry name" value="FERREDOXIN:COB-COM HETERODISULFIDE REDUCTASE SUBUNIT A"/>
    <property type="match status" value="1"/>
</dbReference>
<evidence type="ECO:0000256" key="2">
    <source>
        <dbReference type="ARBA" id="ARBA00022723"/>
    </source>
</evidence>
<dbReference type="PANTHER" id="PTHR43498:SF1">
    <property type="entry name" value="COB--COM HETERODISULFIDE REDUCTASE IRON-SULFUR SUBUNIT A"/>
    <property type="match status" value="1"/>
</dbReference>
<keyword evidence="2" id="KW-0479">Metal-binding</keyword>
<evidence type="ECO:0000313" key="7">
    <source>
        <dbReference type="Proteomes" id="UP001596527"/>
    </source>
</evidence>
<evidence type="ECO:0000313" key="6">
    <source>
        <dbReference type="EMBL" id="MFC7581999.1"/>
    </source>
</evidence>
<evidence type="ECO:0000256" key="1">
    <source>
        <dbReference type="ARBA" id="ARBA00022485"/>
    </source>
</evidence>
<dbReference type="PRINTS" id="PR00411">
    <property type="entry name" value="PNDRDTASEI"/>
</dbReference>
<dbReference type="InterPro" id="IPR036188">
    <property type="entry name" value="FAD/NAD-bd_sf"/>
</dbReference>
<organism evidence="6 7">
    <name type="scientific">Schaalia naturae</name>
    <dbReference type="NCBI Taxonomy" id="635203"/>
    <lineage>
        <taxon>Bacteria</taxon>
        <taxon>Bacillati</taxon>
        <taxon>Actinomycetota</taxon>
        <taxon>Actinomycetes</taxon>
        <taxon>Actinomycetales</taxon>
        <taxon>Actinomycetaceae</taxon>
        <taxon>Schaalia</taxon>
    </lineage>
</organism>
<evidence type="ECO:0000256" key="3">
    <source>
        <dbReference type="ARBA" id="ARBA00023002"/>
    </source>
</evidence>
<protein>
    <submittedName>
        <fullName evidence="6">FAD-dependent oxidoreductase</fullName>
        <ecNumber evidence="6">1.-.-.-</ecNumber>
    </submittedName>
</protein>
<sequence>MVARTVERTDLVIVGGGLAGTCAAIAAARLGARVSLVTNRPVLGGNSSSEVRVWVVGATAHGTQRFSRETGIMGELFLENQYRNPEGNPVYWDQVVLDAVRAEPNIALHLNTDVHDVETDGTPLPRIASVSGWNMQTETWTRFEAPVFADCTGDGLIGALAGASFMSGREGRGDYGEEWAPEEPDGEFLGSSMFFYTTDTGTPTRFVAPNIAKDITTTPIPRNRLLRTGDNGCDYWWIEWGGQLDIVNDSDRIRDELLGVIYGIWDHIKNSGDFDADTLSLEWVGSIPGRREYRRFLGDHVLTQQDLMDQREFDDAVAFGGWSIDLHPVEGMYAEQVGARQRYANGPYQIPFRSLYSRDIDNLLLAGRDISATHIAEGSARVMATCATEGQAIGTAAAIMARRGIGARALADDAGSLQQLLLKEDASMLGVGREDRDDLLRGAAVSASSHQGSLVSGTGDHAGDERACATTDLAVILPADPRLDRVEFLVDATEDTDLTVELWGTDRPQNYVPVDLVGTRVVRVGAGADQWAAVEFGWAPPTPSPCNVVAVVRANPAISLHLTRRYPYGMMMLRRRTSAEEGFDPRIPDEPGQLLTTWIARSERGRVPVLRATPPTLAYEPSRVLDPYQRPWGGPHMWMSALRDAGATGTDGSPARGEDGIRSGSVAPVGEWLRIDLPEPAEVASVRIVFNDDVDADLVNLHHHRTPWSVVPTLVADYRLEAHEAGAASWTVLADVRGNRHRHAVHDVEPLVVDGLRLMVLSTHGAPYASVSAIKAYAEASGRAASPWR</sequence>
<reference evidence="7" key="1">
    <citation type="journal article" date="2019" name="Int. J. Syst. Evol. Microbiol.">
        <title>The Global Catalogue of Microorganisms (GCM) 10K type strain sequencing project: providing services to taxonomists for standard genome sequencing and annotation.</title>
        <authorList>
            <consortium name="The Broad Institute Genomics Platform"/>
            <consortium name="The Broad Institute Genome Sequencing Center for Infectious Disease"/>
            <person name="Wu L."/>
            <person name="Ma J."/>
        </authorList>
    </citation>
    <scope>NUCLEOTIDE SEQUENCE [LARGE SCALE GENOMIC DNA]</scope>
    <source>
        <strain evidence="7">CCUG 56698</strain>
    </source>
</reference>
<keyword evidence="4" id="KW-0408">Iron</keyword>
<dbReference type="EC" id="1.-.-.-" evidence="6"/>
<dbReference type="Gene3D" id="3.50.50.60">
    <property type="entry name" value="FAD/NAD(P)-binding domain"/>
    <property type="match status" value="1"/>
</dbReference>
<keyword evidence="7" id="KW-1185">Reference proteome</keyword>
<keyword evidence="3 6" id="KW-0560">Oxidoreductase</keyword>
<dbReference type="InterPro" id="IPR039650">
    <property type="entry name" value="HdrA-like"/>
</dbReference>
<comment type="caution">
    <text evidence="6">The sequence shown here is derived from an EMBL/GenBank/DDBJ whole genome shotgun (WGS) entry which is preliminary data.</text>
</comment>
<dbReference type="GO" id="GO:0016491">
    <property type="term" value="F:oxidoreductase activity"/>
    <property type="evidence" value="ECO:0007669"/>
    <property type="project" value="UniProtKB-KW"/>
</dbReference>
<gene>
    <name evidence="6" type="ORF">ACFQWG_12415</name>
</gene>
<dbReference type="RefSeq" id="WP_380975770.1">
    <property type="nucleotide sequence ID" value="NZ_JBHTEF010000001.1"/>
</dbReference>
<keyword evidence="5" id="KW-0411">Iron-sulfur</keyword>
<proteinExistence type="predicted"/>